<dbReference type="Gene3D" id="3.30.70.240">
    <property type="match status" value="1"/>
</dbReference>
<proteinExistence type="inferred from homology"/>
<evidence type="ECO:0000256" key="1">
    <source>
        <dbReference type="ARBA" id="ARBA00007665"/>
    </source>
</evidence>
<dbReference type="NCBIfam" id="TIGR00257">
    <property type="entry name" value="IMPACT_YIGZ"/>
    <property type="match status" value="1"/>
</dbReference>
<dbReference type="InterPro" id="IPR035647">
    <property type="entry name" value="EFG_III/V"/>
</dbReference>
<dbReference type="InterPro" id="IPR015269">
    <property type="entry name" value="UPF0029_Impact_C"/>
</dbReference>
<gene>
    <name evidence="4" type="ORF">FXF36_07610</name>
</gene>
<dbReference type="InterPro" id="IPR015796">
    <property type="entry name" value="Impact_YigZ-like"/>
</dbReference>
<accession>A0A5P6VSM3</accession>
<dbReference type="SUPFAM" id="SSF54211">
    <property type="entry name" value="Ribosomal protein S5 domain 2-like"/>
    <property type="match status" value="1"/>
</dbReference>
<sequence length="216" mass="23862">MEKEFKIIYQGGTGEIEEKKSRFIAHIAPVTSEEEAVAFINGKKKEFWDARHNCSAFVIGQNNEITRCNDDGEPAQTAGRPMLDVLLRENIHNCVVVVTRYFGGVLLGTGGLVRAYQATVQEGLKNCQILAPKTGMPCSISTDYNGYGKIEYVLRDNNLPILNTEFGADVNISSVVPTEMVENVGKLIADKTAGNAVITWDDEIRYDILNGNLLKF</sequence>
<dbReference type="PROSITE" id="PS00910">
    <property type="entry name" value="UPF0029"/>
    <property type="match status" value="1"/>
</dbReference>
<organism evidence="4 5">
    <name type="scientific">Pseudobutyrivibrio xylanivorans</name>
    <dbReference type="NCBI Taxonomy" id="185007"/>
    <lineage>
        <taxon>Bacteria</taxon>
        <taxon>Bacillati</taxon>
        <taxon>Bacillota</taxon>
        <taxon>Clostridia</taxon>
        <taxon>Lachnospirales</taxon>
        <taxon>Lachnospiraceae</taxon>
        <taxon>Pseudobutyrivibrio</taxon>
    </lineage>
</organism>
<dbReference type="Gene3D" id="3.30.230.30">
    <property type="entry name" value="Impact, N-terminal domain"/>
    <property type="match status" value="1"/>
</dbReference>
<protein>
    <submittedName>
        <fullName evidence="4">YigZ family protein</fullName>
    </submittedName>
</protein>
<evidence type="ECO:0000259" key="3">
    <source>
        <dbReference type="Pfam" id="PF09186"/>
    </source>
</evidence>
<feature type="domain" description="Impact N-terminal" evidence="2">
    <location>
        <begin position="19"/>
        <end position="123"/>
    </location>
</feature>
<dbReference type="InterPro" id="IPR001498">
    <property type="entry name" value="Impact_N"/>
</dbReference>
<dbReference type="GO" id="GO:0005737">
    <property type="term" value="C:cytoplasm"/>
    <property type="evidence" value="ECO:0007669"/>
    <property type="project" value="TreeGrafter"/>
</dbReference>
<dbReference type="OrthoDB" id="9813771at2"/>
<dbReference type="Pfam" id="PF09186">
    <property type="entry name" value="DUF1949"/>
    <property type="match status" value="1"/>
</dbReference>
<dbReference type="RefSeq" id="WP_151623203.1">
    <property type="nucleotide sequence ID" value="NZ_CP043028.1"/>
</dbReference>
<evidence type="ECO:0000313" key="4">
    <source>
        <dbReference type="EMBL" id="QFJ54719.1"/>
    </source>
</evidence>
<dbReference type="InterPro" id="IPR020569">
    <property type="entry name" value="UPF0029_Impact_CS"/>
</dbReference>
<dbReference type="EMBL" id="CP043028">
    <property type="protein sequence ID" value="QFJ54719.1"/>
    <property type="molecule type" value="Genomic_DNA"/>
</dbReference>
<dbReference type="Proteomes" id="UP000327030">
    <property type="component" value="Chromosome 1"/>
</dbReference>
<dbReference type="PANTHER" id="PTHR16301:SF20">
    <property type="entry name" value="IMPACT FAMILY MEMBER YIGZ"/>
    <property type="match status" value="1"/>
</dbReference>
<dbReference type="SUPFAM" id="SSF54980">
    <property type="entry name" value="EF-G C-terminal domain-like"/>
    <property type="match status" value="1"/>
</dbReference>
<name>A0A5P6VSM3_PSEXY</name>
<evidence type="ECO:0000313" key="5">
    <source>
        <dbReference type="Proteomes" id="UP000327030"/>
    </source>
</evidence>
<dbReference type="InterPro" id="IPR020568">
    <property type="entry name" value="Ribosomal_Su5_D2-typ_SF"/>
</dbReference>
<comment type="similarity">
    <text evidence="1">Belongs to the IMPACT family.</text>
</comment>
<dbReference type="InterPro" id="IPR023582">
    <property type="entry name" value="Impact"/>
</dbReference>
<dbReference type="GO" id="GO:0006446">
    <property type="term" value="P:regulation of translational initiation"/>
    <property type="evidence" value="ECO:0007669"/>
    <property type="project" value="TreeGrafter"/>
</dbReference>
<dbReference type="AlphaFoldDB" id="A0A5P6VSM3"/>
<reference evidence="5" key="1">
    <citation type="submission" date="2019-08" db="EMBL/GenBank/DDBJ databases">
        <title>Complete Genome Sequence of the Polysaccharide-Degrading Rumen Bacterium Pseudobutyrivibrio xylanivorans MA3014.</title>
        <authorList>
            <person name="Palevich N."/>
            <person name="Maclean P.H."/>
            <person name="Kelly W.J."/>
            <person name="Leahy S.C."/>
            <person name="Rakonjac J."/>
            <person name="Attwood G.T."/>
        </authorList>
    </citation>
    <scope>NUCLEOTIDE SEQUENCE [LARGE SCALE GENOMIC DNA]</scope>
    <source>
        <strain evidence="5">MA3014</strain>
    </source>
</reference>
<dbReference type="KEGG" id="pxv:FXF36_07610"/>
<feature type="domain" description="UPF0029" evidence="3">
    <location>
        <begin position="141"/>
        <end position="195"/>
    </location>
</feature>
<dbReference type="InterPro" id="IPR036956">
    <property type="entry name" value="Impact_N_sf"/>
</dbReference>
<evidence type="ECO:0000259" key="2">
    <source>
        <dbReference type="Pfam" id="PF01205"/>
    </source>
</evidence>
<dbReference type="PANTHER" id="PTHR16301">
    <property type="entry name" value="IMPACT-RELATED"/>
    <property type="match status" value="1"/>
</dbReference>
<dbReference type="Pfam" id="PF01205">
    <property type="entry name" value="Impact_N"/>
    <property type="match status" value="1"/>
</dbReference>